<name>A0A1I0D367_9GAMM</name>
<reference evidence="3" key="1">
    <citation type="submission" date="2016-10" db="EMBL/GenBank/DDBJ databases">
        <authorList>
            <person name="Varghese N."/>
            <person name="Submissions S."/>
        </authorList>
    </citation>
    <scope>NUCLEOTIDE SEQUENCE [LARGE SCALE GENOMIC DNA]</scope>
    <source>
        <strain evidence="3">DSM 18579</strain>
    </source>
</reference>
<dbReference type="PANTHER" id="PTHR42850">
    <property type="entry name" value="METALLOPHOSPHOESTERASE"/>
    <property type="match status" value="1"/>
</dbReference>
<gene>
    <name evidence="2" type="ORF">SAMN02583745_01825</name>
</gene>
<dbReference type="STRING" id="1123402.SAMN02583745_01825"/>
<evidence type="ECO:0000313" key="2">
    <source>
        <dbReference type="EMBL" id="SET26047.1"/>
    </source>
</evidence>
<dbReference type="OrthoDB" id="5296354at2"/>
<organism evidence="2 3">
    <name type="scientific">Thorsellia anophelis DSM 18579</name>
    <dbReference type="NCBI Taxonomy" id="1123402"/>
    <lineage>
        <taxon>Bacteria</taxon>
        <taxon>Pseudomonadati</taxon>
        <taxon>Pseudomonadota</taxon>
        <taxon>Gammaproteobacteria</taxon>
        <taxon>Enterobacterales</taxon>
        <taxon>Thorselliaceae</taxon>
        <taxon>Thorsellia</taxon>
    </lineage>
</organism>
<dbReference type="AlphaFoldDB" id="A0A1I0D367"/>
<dbReference type="PANTHER" id="PTHR42850:SF10">
    <property type="entry name" value="SERINE_THREONINE-PROTEIN PHOSPHATASE 1"/>
    <property type="match status" value="1"/>
</dbReference>
<dbReference type="Proteomes" id="UP000242642">
    <property type="component" value="Unassembled WGS sequence"/>
</dbReference>
<dbReference type="GO" id="GO:0008803">
    <property type="term" value="F:bis(5'-nucleosyl)-tetraphosphatase (symmetrical) activity"/>
    <property type="evidence" value="ECO:0007669"/>
    <property type="project" value="TreeGrafter"/>
</dbReference>
<feature type="domain" description="Calcineurin-like phosphoesterase" evidence="1">
    <location>
        <begin position="22"/>
        <end position="201"/>
    </location>
</feature>
<keyword evidence="3" id="KW-1185">Reference proteome</keyword>
<accession>A0A1I0D367</accession>
<dbReference type="Pfam" id="PF00149">
    <property type="entry name" value="Metallophos"/>
    <property type="match status" value="1"/>
</dbReference>
<dbReference type="GO" id="GO:0110154">
    <property type="term" value="P:RNA decapping"/>
    <property type="evidence" value="ECO:0007669"/>
    <property type="project" value="TreeGrafter"/>
</dbReference>
<dbReference type="GO" id="GO:0016791">
    <property type="term" value="F:phosphatase activity"/>
    <property type="evidence" value="ECO:0007669"/>
    <property type="project" value="TreeGrafter"/>
</dbReference>
<dbReference type="InterPro" id="IPR029052">
    <property type="entry name" value="Metallo-depent_PP-like"/>
</dbReference>
<dbReference type="InterPro" id="IPR004843">
    <property type="entry name" value="Calcineurin-like_PHP"/>
</dbReference>
<dbReference type="InterPro" id="IPR050126">
    <property type="entry name" value="Ap4A_hydrolase"/>
</dbReference>
<dbReference type="SUPFAM" id="SSF56300">
    <property type="entry name" value="Metallo-dependent phosphatases"/>
    <property type="match status" value="1"/>
</dbReference>
<sequence length="231" mass="26738">MTILSSDTDNRHLRLSVSNETRVIVIGDLHGEISQLNNLLDKLRFDCEKDLLISTGDLIDRGENSYVCLDKFMNTPNYFAVLGNHEQLAIDALKNNDFGLWYLNGGEWFDELPTHKKKLVIQYFDLLDHKGLYTICLEKNDKRFVIAHADIPNQYYRFGQTYSAEQIQYLLWNRQSVHKMAKGIEISYHGADQFIFGHTPQKEIMNFGNVTLIDTGACFHAYFSKLSYLEI</sequence>
<evidence type="ECO:0000313" key="3">
    <source>
        <dbReference type="Proteomes" id="UP000242642"/>
    </source>
</evidence>
<proteinExistence type="predicted"/>
<dbReference type="RefSeq" id="WP_093319997.1">
    <property type="nucleotide sequence ID" value="NZ_FOHV01000013.1"/>
</dbReference>
<protein>
    <submittedName>
        <fullName evidence="2">Serine/threonine protein phosphatase 1</fullName>
    </submittedName>
</protein>
<dbReference type="EMBL" id="FOHV01000013">
    <property type="protein sequence ID" value="SET26047.1"/>
    <property type="molecule type" value="Genomic_DNA"/>
</dbReference>
<dbReference type="GO" id="GO:0005737">
    <property type="term" value="C:cytoplasm"/>
    <property type="evidence" value="ECO:0007669"/>
    <property type="project" value="TreeGrafter"/>
</dbReference>
<dbReference type="Gene3D" id="3.60.21.10">
    <property type="match status" value="1"/>
</dbReference>
<evidence type="ECO:0000259" key="1">
    <source>
        <dbReference type="Pfam" id="PF00149"/>
    </source>
</evidence>